<dbReference type="Gene3D" id="3.40.50.2000">
    <property type="entry name" value="Glycogen Phosphorylase B"/>
    <property type="match status" value="1"/>
</dbReference>
<dbReference type="Proteomes" id="UP001254165">
    <property type="component" value="Unassembled WGS sequence"/>
</dbReference>
<keyword evidence="5" id="KW-1185">Reference proteome</keyword>
<evidence type="ECO:0000256" key="2">
    <source>
        <dbReference type="ARBA" id="ARBA00022803"/>
    </source>
</evidence>
<proteinExistence type="predicted"/>
<dbReference type="RefSeq" id="WP_315624304.1">
    <property type="nucleotide sequence ID" value="NZ_JAUHMF010000001.1"/>
</dbReference>
<dbReference type="SUPFAM" id="SSF48452">
    <property type="entry name" value="TPR-like"/>
    <property type="match status" value="1"/>
</dbReference>
<organism evidence="4 5">
    <name type="scientific">Thermanaerothrix solaris</name>
    <dbReference type="NCBI Taxonomy" id="3058434"/>
    <lineage>
        <taxon>Bacteria</taxon>
        <taxon>Bacillati</taxon>
        <taxon>Chloroflexota</taxon>
        <taxon>Anaerolineae</taxon>
        <taxon>Anaerolineales</taxon>
        <taxon>Anaerolineaceae</taxon>
        <taxon>Thermanaerothrix</taxon>
    </lineage>
</organism>
<dbReference type="SMART" id="SM00028">
    <property type="entry name" value="TPR"/>
    <property type="match status" value="4"/>
</dbReference>
<dbReference type="Pfam" id="PF14559">
    <property type="entry name" value="TPR_19"/>
    <property type="match status" value="1"/>
</dbReference>
<evidence type="ECO:0000313" key="5">
    <source>
        <dbReference type="Proteomes" id="UP001254165"/>
    </source>
</evidence>
<reference evidence="4 5" key="1">
    <citation type="submission" date="2023-07" db="EMBL/GenBank/DDBJ databases">
        <title>Novel species of Thermanaerothrix with wide hydrolytic capabilities.</title>
        <authorList>
            <person name="Zayulina K.S."/>
            <person name="Podosokorskaya O.A."/>
            <person name="Elcheninov A.G."/>
        </authorList>
    </citation>
    <scope>NUCLEOTIDE SEQUENCE [LARGE SCALE GENOMIC DNA]</scope>
    <source>
        <strain evidence="4 5">4228-RoL</strain>
    </source>
</reference>
<keyword evidence="2 3" id="KW-0802">TPR repeat</keyword>
<evidence type="ECO:0000256" key="3">
    <source>
        <dbReference type="PROSITE-ProRule" id="PRU00339"/>
    </source>
</evidence>
<gene>
    <name evidence="4" type="ORF">QYE77_05130</name>
</gene>
<dbReference type="PANTHER" id="PTHR45586">
    <property type="entry name" value="TPR REPEAT-CONTAINING PROTEIN PA4667"/>
    <property type="match status" value="1"/>
</dbReference>
<feature type="repeat" description="TPR" evidence="3">
    <location>
        <begin position="75"/>
        <end position="108"/>
    </location>
</feature>
<evidence type="ECO:0000313" key="4">
    <source>
        <dbReference type="EMBL" id="MDT8897641.1"/>
    </source>
</evidence>
<sequence length="531" mass="59561">MSEVALVDTWLSQAEEALQAENWPEALEALQKVQTIDPDNPAILSILGTCFLHLGMIEEARETLETLVQRQPDSAEAYNNLGVALLMDNDPHNARLAFEKALALESTNKVAQKHLALACLQCQDFSHAAQILENLITTSDEVELRLWLGHCYAGLGRPNLARELYHQVLQRQPDHPQAQDALHALDRIAQPEQPKPQIARTTTPIFRTILFCGSGEVSDFRLHLPARWLKQVGYHTRFILYPQPKDIESADVVIFLRPHIRRESMQALAECVRKGKTIIVDIDDDFHNIPVHHPGYYHCGPGNPNILRALELAIGAAAVLVVSTPTLAERYGHLAHRVQVIPNGWDDENPNWEQPAPPHTGINVGWAGTATHREDILLVRNELLHFLRSYPEVKLFIGGDPQIFELFKPLPERQKVFLPFRLPNEYPLMLANFDILLAPLANNRFNQAKSDIKLVEAGARRLPWVASPLPAYQTWGVGGIFAETPSSWGDALSTLVRDSQLRQQLGAAGRKKSEARNREVISLWSNLLGTL</sequence>
<dbReference type="InterPro" id="IPR011990">
    <property type="entry name" value="TPR-like_helical_dom_sf"/>
</dbReference>
<name>A0ABU3NLC1_9CHLR</name>
<dbReference type="SUPFAM" id="SSF53756">
    <property type="entry name" value="UDP-Glycosyltransferase/glycogen phosphorylase"/>
    <property type="match status" value="1"/>
</dbReference>
<protein>
    <submittedName>
        <fullName evidence="4">Tetratricopeptide repeat protein</fullName>
    </submittedName>
</protein>
<feature type="repeat" description="TPR" evidence="3">
    <location>
        <begin position="41"/>
        <end position="74"/>
    </location>
</feature>
<dbReference type="EMBL" id="JAUHMF010000001">
    <property type="protein sequence ID" value="MDT8897641.1"/>
    <property type="molecule type" value="Genomic_DNA"/>
</dbReference>
<dbReference type="InterPro" id="IPR051012">
    <property type="entry name" value="CellSynth/LPSAsmb/PSIAsmb"/>
</dbReference>
<keyword evidence="1" id="KW-0677">Repeat</keyword>
<feature type="repeat" description="TPR" evidence="3">
    <location>
        <begin position="7"/>
        <end position="40"/>
    </location>
</feature>
<feature type="repeat" description="TPR" evidence="3">
    <location>
        <begin position="142"/>
        <end position="175"/>
    </location>
</feature>
<dbReference type="InterPro" id="IPR019734">
    <property type="entry name" value="TPR_rpt"/>
</dbReference>
<dbReference type="PROSITE" id="PS50005">
    <property type="entry name" value="TPR"/>
    <property type="match status" value="4"/>
</dbReference>
<dbReference type="PANTHER" id="PTHR45586:SF1">
    <property type="entry name" value="LIPOPOLYSACCHARIDE ASSEMBLY PROTEIN B"/>
    <property type="match status" value="1"/>
</dbReference>
<dbReference type="Gene3D" id="1.25.40.10">
    <property type="entry name" value="Tetratricopeptide repeat domain"/>
    <property type="match status" value="1"/>
</dbReference>
<comment type="caution">
    <text evidence="4">The sequence shown here is derived from an EMBL/GenBank/DDBJ whole genome shotgun (WGS) entry which is preliminary data.</text>
</comment>
<evidence type="ECO:0000256" key="1">
    <source>
        <dbReference type="ARBA" id="ARBA00022737"/>
    </source>
</evidence>
<dbReference type="Pfam" id="PF13181">
    <property type="entry name" value="TPR_8"/>
    <property type="match status" value="1"/>
</dbReference>
<accession>A0ABU3NLC1</accession>